<dbReference type="Gene3D" id="3.30.70.1290">
    <property type="entry name" value="Transposase IS200-like"/>
    <property type="match status" value="1"/>
</dbReference>
<reference evidence="2" key="2">
    <citation type="journal article" date="2022" name="Microbiol. Resour. Announc.">
        <title>Metagenome Sequencing to Explore Phylogenomics of Terrestrial Cyanobacteria.</title>
        <authorList>
            <person name="Ward R.D."/>
            <person name="Stajich J.E."/>
            <person name="Johansen J.R."/>
            <person name="Huntemann M."/>
            <person name="Clum A."/>
            <person name="Foster B."/>
            <person name="Foster B."/>
            <person name="Roux S."/>
            <person name="Palaniappan K."/>
            <person name="Varghese N."/>
            <person name="Mukherjee S."/>
            <person name="Reddy T.B.K."/>
            <person name="Daum C."/>
            <person name="Copeland A."/>
            <person name="Chen I.A."/>
            <person name="Ivanova N.N."/>
            <person name="Kyrpides N.C."/>
            <person name="Shapiro N."/>
            <person name="Eloe-Fadrosh E.A."/>
            <person name="Pietrasiak N."/>
        </authorList>
    </citation>
    <scope>NUCLEOTIDE SEQUENCE</scope>
    <source>
        <strain evidence="2">JT2-VF2</strain>
    </source>
</reference>
<proteinExistence type="predicted"/>
<organism evidence="2 3">
    <name type="scientific">Mojavia pulchra JT2-VF2</name>
    <dbReference type="NCBI Taxonomy" id="287848"/>
    <lineage>
        <taxon>Bacteria</taxon>
        <taxon>Bacillati</taxon>
        <taxon>Cyanobacteriota</taxon>
        <taxon>Cyanophyceae</taxon>
        <taxon>Nostocales</taxon>
        <taxon>Nostocaceae</taxon>
    </lineage>
</organism>
<dbReference type="GO" id="GO:0006313">
    <property type="term" value="P:DNA transposition"/>
    <property type="evidence" value="ECO:0007669"/>
    <property type="project" value="InterPro"/>
</dbReference>
<comment type="caution">
    <text evidence="2">The sequence shown here is derived from an EMBL/GenBank/DDBJ whole genome shotgun (WGS) entry which is preliminary data.</text>
</comment>
<dbReference type="SUPFAM" id="SSF143422">
    <property type="entry name" value="Transposase IS200-like"/>
    <property type="match status" value="1"/>
</dbReference>
<dbReference type="AlphaFoldDB" id="A0A951UEU0"/>
<dbReference type="Proteomes" id="UP000715781">
    <property type="component" value="Unassembled WGS sequence"/>
</dbReference>
<name>A0A951UEU0_9NOST</name>
<dbReference type="GO" id="GO:0004803">
    <property type="term" value="F:transposase activity"/>
    <property type="evidence" value="ECO:0007669"/>
    <property type="project" value="InterPro"/>
</dbReference>
<dbReference type="EMBL" id="JAHHHN010000002">
    <property type="protein sequence ID" value="MBW4560371.1"/>
    <property type="molecule type" value="Genomic_DNA"/>
</dbReference>
<dbReference type="InterPro" id="IPR002686">
    <property type="entry name" value="Transposase_17"/>
</dbReference>
<dbReference type="SMART" id="SM01321">
    <property type="entry name" value="Y1_Tnp"/>
    <property type="match status" value="1"/>
</dbReference>
<evidence type="ECO:0000313" key="3">
    <source>
        <dbReference type="Proteomes" id="UP000715781"/>
    </source>
</evidence>
<reference evidence="2" key="1">
    <citation type="submission" date="2021-05" db="EMBL/GenBank/DDBJ databases">
        <authorList>
            <person name="Pietrasiak N."/>
            <person name="Ward R."/>
            <person name="Stajich J.E."/>
            <person name="Kurbessoian T."/>
        </authorList>
    </citation>
    <scope>NUCLEOTIDE SEQUENCE</scope>
    <source>
        <strain evidence="2">JT2-VF2</strain>
    </source>
</reference>
<protein>
    <submittedName>
        <fullName evidence="2">Transposase</fullName>
    </submittedName>
</protein>
<dbReference type="PANTHER" id="PTHR36966:SF1">
    <property type="entry name" value="REP-ASSOCIATED TYROSINE TRANSPOSASE"/>
    <property type="match status" value="1"/>
</dbReference>
<gene>
    <name evidence="2" type="ORF">KME32_04285</name>
</gene>
<dbReference type="GO" id="GO:0043565">
    <property type="term" value="F:sequence-specific DNA binding"/>
    <property type="evidence" value="ECO:0007669"/>
    <property type="project" value="TreeGrafter"/>
</dbReference>
<sequence length="198" mass="22754">MPYDPQKHHRHSLRLKGYDYIQTGAYFITICTQGRQCLFGNVVNGEMQLNCLGNIALNCWQTIPAHFPHIELDTFVVMPNHLHGILIITDNPVGARQCLALNQHPERNTEKFGQPVSGSISTVIGSYKSVVSKRINIIWQTKGQSIWQRNFSEHIGREQKSIDNIREYIVNNPQLWADDPENPQHNFDDQGFLFDIPF</sequence>
<evidence type="ECO:0000313" key="2">
    <source>
        <dbReference type="EMBL" id="MBW4560371.1"/>
    </source>
</evidence>
<feature type="domain" description="Transposase IS200-like" evidence="1">
    <location>
        <begin position="21"/>
        <end position="172"/>
    </location>
</feature>
<dbReference type="PANTHER" id="PTHR36966">
    <property type="entry name" value="REP-ASSOCIATED TYROSINE TRANSPOSASE"/>
    <property type="match status" value="1"/>
</dbReference>
<accession>A0A951UEU0</accession>
<dbReference type="InterPro" id="IPR036515">
    <property type="entry name" value="Transposase_17_sf"/>
</dbReference>
<evidence type="ECO:0000259" key="1">
    <source>
        <dbReference type="SMART" id="SM01321"/>
    </source>
</evidence>
<dbReference type="InterPro" id="IPR052715">
    <property type="entry name" value="RAYT_transposase"/>
</dbReference>